<dbReference type="Proteomes" id="UP000193920">
    <property type="component" value="Unassembled WGS sequence"/>
</dbReference>
<gene>
    <name evidence="1" type="ORF">LY90DRAFT_285423</name>
</gene>
<accession>A0A1Y2D452</accession>
<evidence type="ECO:0000313" key="1">
    <source>
        <dbReference type="EMBL" id="ORY53355.1"/>
    </source>
</evidence>
<comment type="caution">
    <text evidence="1">The sequence shown here is derived from an EMBL/GenBank/DDBJ whole genome shotgun (WGS) entry which is preliminary data.</text>
</comment>
<protein>
    <submittedName>
        <fullName evidence="1">Uncharacterized protein</fullName>
    </submittedName>
</protein>
<organism evidence="1 2">
    <name type="scientific">Neocallimastix californiae</name>
    <dbReference type="NCBI Taxonomy" id="1754190"/>
    <lineage>
        <taxon>Eukaryota</taxon>
        <taxon>Fungi</taxon>
        <taxon>Fungi incertae sedis</taxon>
        <taxon>Chytridiomycota</taxon>
        <taxon>Chytridiomycota incertae sedis</taxon>
        <taxon>Neocallimastigomycetes</taxon>
        <taxon>Neocallimastigales</taxon>
        <taxon>Neocallimastigaceae</taxon>
        <taxon>Neocallimastix</taxon>
    </lineage>
</organism>
<name>A0A1Y2D452_9FUNG</name>
<proteinExistence type="predicted"/>
<dbReference type="AlphaFoldDB" id="A0A1Y2D452"/>
<keyword evidence="2" id="KW-1185">Reference proteome</keyword>
<evidence type="ECO:0000313" key="2">
    <source>
        <dbReference type="Proteomes" id="UP000193920"/>
    </source>
</evidence>
<reference evidence="1 2" key="1">
    <citation type="submission" date="2016-08" db="EMBL/GenBank/DDBJ databases">
        <title>A Parts List for Fungal Cellulosomes Revealed by Comparative Genomics.</title>
        <authorList>
            <consortium name="DOE Joint Genome Institute"/>
            <person name="Haitjema C.H."/>
            <person name="Gilmore S.P."/>
            <person name="Henske J.K."/>
            <person name="Solomon K.V."/>
            <person name="De Groot R."/>
            <person name="Kuo A."/>
            <person name="Mondo S.J."/>
            <person name="Salamov A.A."/>
            <person name="Labutti K."/>
            <person name="Zhao Z."/>
            <person name="Chiniquy J."/>
            <person name="Barry K."/>
            <person name="Brewer H.M."/>
            <person name="Purvine S.O."/>
            <person name="Wright A.T."/>
            <person name="Boxma B."/>
            <person name="Van Alen T."/>
            <person name="Hackstein J.H."/>
            <person name="Baker S.E."/>
            <person name="Grigoriev I.V."/>
            <person name="O'Malley M.A."/>
        </authorList>
    </citation>
    <scope>NUCLEOTIDE SEQUENCE [LARGE SCALE GENOMIC DNA]</scope>
    <source>
        <strain evidence="1 2">G1</strain>
    </source>
</reference>
<dbReference type="OrthoDB" id="10586870at2759"/>
<dbReference type="EMBL" id="MCOG01000091">
    <property type="protein sequence ID" value="ORY53355.1"/>
    <property type="molecule type" value="Genomic_DNA"/>
</dbReference>
<sequence length="116" mass="13175">MVSDIEIGMLIVSAGSSNGSICRDKDGNFLSINGSNNGEKRTIVDIIPTLRSFYAKNRHLPNVDELVEAKFKKMYEQAIIVSETYNDIYKKLNPELYNKIMDIKTEDLRSLLLSEE</sequence>